<dbReference type="InterPro" id="IPR050364">
    <property type="entry name" value="Cytochrome_P450_fung"/>
</dbReference>
<dbReference type="STRING" id="39966.A0A369K0J0"/>
<evidence type="ECO:0000256" key="1">
    <source>
        <dbReference type="ARBA" id="ARBA00001971"/>
    </source>
</evidence>
<feature type="signal peptide" evidence="11">
    <location>
        <begin position="1"/>
        <end position="26"/>
    </location>
</feature>
<organism evidence="12 13">
    <name type="scientific">Hypsizygus marmoreus</name>
    <name type="common">White beech mushroom</name>
    <name type="synonym">Agaricus marmoreus</name>
    <dbReference type="NCBI Taxonomy" id="39966"/>
    <lineage>
        <taxon>Eukaryota</taxon>
        <taxon>Fungi</taxon>
        <taxon>Dikarya</taxon>
        <taxon>Basidiomycota</taxon>
        <taxon>Agaricomycotina</taxon>
        <taxon>Agaricomycetes</taxon>
        <taxon>Agaricomycetidae</taxon>
        <taxon>Agaricales</taxon>
        <taxon>Tricholomatineae</taxon>
        <taxon>Lyophyllaceae</taxon>
        <taxon>Hypsizygus</taxon>
    </lineage>
</organism>
<keyword evidence="5 9" id="KW-0479">Metal-binding</keyword>
<evidence type="ECO:0000256" key="6">
    <source>
        <dbReference type="ARBA" id="ARBA00023002"/>
    </source>
</evidence>
<dbReference type="InterPro" id="IPR002401">
    <property type="entry name" value="Cyt_P450_E_grp-I"/>
</dbReference>
<dbReference type="SUPFAM" id="SSF48264">
    <property type="entry name" value="Cytochrome P450"/>
    <property type="match status" value="1"/>
</dbReference>
<proteinExistence type="inferred from homology"/>
<reference evidence="12" key="1">
    <citation type="submission" date="2018-04" db="EMBL/GenBank/DDBJ databases">
        <title>Whole genome sequencing of Hypsizygus marmoreus.</title>
        <authorList>
            <person name="Choi I.-G."/>
            <person name="Min B."/>
            <person name="Kim J.-G."/>
            <person name="Kim S."/>
            <person name="Oh Y.-L."/>
            <person name="Kong W.-S."/>
            <person name="Park H."/>
            <person name="Jeong J."/>
            <person name="Song E.-S."/>
        </authorList>
    </citation>
    <scope>NUCLEOTIDE SEQUENCE [LARGE SCALE GENOMIC DNA]</scope>
    <source>
        <strain evidence="12">51987-8</strain>
    </source>
</reference>
<comment type="caution">
    <text evidence="12">The sequence shown here is derived from an EMBL/GenBank/DDBJ whole genome shotgun (WGS) entry which is preliminary data.</text>
</comment>
<dbReference type="Proteomes" id="UP000076154">
    <property type="component" value="Unassembled WGS sequence"/>
</dbReference>
<dbReference type="InterPro" id="IPR036396">
    <property type="entry name" value="Cyt_P450_sf"/>
</dbReference>
<keyword evidence="8 10" id="KW-0503">Monooxygenase</keyword>
<dbReference type="Pfam" id="PF00067">
    <property type="entry name" value="p450"/>
    <property type="match status" value="1"/>
</dbReference>
<sequence>MLDLTTPALVALLALILAVAIRLSQSLKLKAHPPGPPGIVFFGNALQIPKQSPWLKFTEWGTTYGDIVFAKVFSRQLVILNSYDVATQLLEKRSANYSDRPRRFMAELSGFGRTMLFKNYGEDVRKGRRLIQLGFGALDSGTFNTMHTKSAHAFAKFLLDDPDRLHDHIRRALTANLLQFTYGHKVESDDDELVPLSEEVMNITGKLVSPNRYVVDVFPILNSLPEWFPGTGFKRVAREYKDTIDRLMGTPFLKVQEQVKSGTAEPSFTANHLEGQVNTMSESDLEHLKWAAGMINAAGVDTTASVLTSFFLAMARNPDVQSKAQHELDTVLGPDVLPTFADRGRLRFIECIIKECLRWNPPTPLIGRSVRKDDLFGDWVIQAGSFIIVNAWAYTHDPRVYPEPFEFNPSRFLPNDNTPVPPDPRLYIFGLGRRRCPGVDLSSNVLYIMIATTLSLFNVLSELDENGKPKLPEVRYTTTFTSHPLPFKCRIVPRSQETAKAIIYAAES</sequence>
<evidence type="ECO:0000313" key="13">
    <source>
        <dbReference type="Proteomes" id="UP000076154"/>
    </source>
</evidence>
<feature type="binding site" description="axial binding residue" evidence="9">
    <location>
        <position position="436"/>
    </location>
    <ligand>
        <name>heme</name>
        <dbReference type="ChEBI" id="CHEBI:30413"/>
    </ligand>
    <ligandPart>
        <name>Fe</name>
        <dbReference type="ChEBI" id="CHEBI:18248"/>
    </ligandPart>
</feature>
<evidence type="ECO:0000256" key="3">
    <source>
        <dbReference type="ARBA" id="ARBA00010617"/>
    </source>
</evidence>
<evidence type="ECO:0000256" key="8">
    <source>
        <dbReference type="ARBA" id="ARBA00023033"/>
    </source>
</evidence>
<keyword evidence="13" id="KW-1185">Reference proteome</keyword>
<comment type="pathway">
    <text evidence="2">Secondary metabolite biosynthesis.</text>
</comment>
<dbReference type="PANTHER" id="PTHR46300">
    <property type="entry name" value="P450, PUTATIVE (EUROFUNG)-RELATED-RELATED"/>
    <property type="match status" value="1"/>
</dbReference>
<dbReference type="CDD" id="cd11065">
    <property type="entry name" value="CYP64-like"/>
    <property type="match status" value="1"/>
</dbReference>
<dbReference type="GO" id="GO:0004497">
    <property type="term" value="F:monooxygenase activity"/>
    <property type="evidence" value="ECO:0007669"/>
    <property type="project" value="UniProtKB-KW"/>
</dbReference>
<accession>A0A369K0J0</accession>
<evidence type="ECO:0000256" key="7">
    <source>
        <dbReference type="ARBA" id="ARBA00023004"/>
    </source>
</evidence>
<feature type="chain" id="PRO_5016621279" evidence="11">
    <location>
        <begin position="27"/>
        <end position="508"/>
    </location>
</feature>
<dbReference type="AlphaFoldDB" id="A0A369K0J0"/>
<dbReference type="OrthoDB" id="2789670at2759"/>
<dbReference type="Gene3D" id="1.10.630.10">
    <property type="entry name" value="Cytochrome P450"/>
    <property type="match status" value="1"/>
</dbReference>
<dbReference type="InterPro" id="IPR017972">
    <property type="entry name" value="Cyt_P450_CS"/>
</dbReference>
<evidence type="ECO:0000256" key="10">
    <source>
        <dbReference type="RuleBase" id="RU000461"/>
    </source>
</evidence>
<evidence type="ECO:0000256" key="2">
    <source>
        <dbReference type="ARBA" id="ARBA00005179"/>
    </source>
</evidence>
<dbReference type="PRINTS" id="PR00463">
    <property type="entry name" value="EP450I"/>
</dbReference>
<protein>
    <submittedName>
        <fullName evidence="12">O-methylsterigmatocystin oxidoreductase</fullName>
    </submittedName>
</protein>
<dbReference type="EMBL" id="LUEZ02000021">
    <property type="protein sequence ID" value="RDB26980.1"/>
    <property type="molecule type" value="Genomic_DNA"/>
</dbReference>
<name>A0A369K0J0_HYPMA</name>
<dbReference type="GO" id="GO:0020037">
    <property type="term" value="F:heme binding"/>
    <property type="evidence" value="ECO:0007669"/>
    <property type="project" value="InterPro"/>
</dbReference>
<dbReference type="PROSITE" id="PS00086">
    <property type="entry name" value="CYTOCHROME_P450"/>
    <property type="match status" value="1"/>
</dbReference>
<evidence type="ECO:0000313" key="12">
    <source>
        <dbReference type="EMBL" id="RDB26980.1"/>
    </source>
</evidence>
<evidence type="ECO:0000256" key="9">
    <source>
        <dbReference type="PIRSR" id="PIRSR602401-1"/>
    </source>
</evidence>
<dbReference type="GO" id="GO:0016705">
    <property type="term" value="F:oxidoreductase activity, acting on paired donors, with incorporation or reduction of molecular oxygen"/>
    <property type="evidence" value="ECO:0007669"/>
    <property type="project" value="InterPro"/>
</dbReference>
<keyword evidence="11" id="KW-0732">Signal</keyword>
<dbReference type="InParanoid" id="A0A369K0J0"/>
<dbReference type="PANTHER" id="PTHR46300:SF7">
    <property type="entry name" value="P450, PUTATIVE (EUROFUNG)-RELATED"/>
    <property type="match status" value="1"/>
</dbReference>
<evidence type="ECO:0000256" key="11">
    <source>
        <dbReference type="SAM" id="SignalP"/>
    </source>
</evidence>
<dbReference type="GO" id="GO:0005506">
    <property type="term" value="F:iron ion binding"/>
    <property type="evidence" value="ECO:0007669"/>
    <property type="project" value="InterPro"/>
</dbReference>
<evidence type="ECO:0000256" key="5">
    <source>
        <dbReference type="ARBA" id="ARBA00022723"/>
    </source>
</evidence>
<dbReference type="InterPro" id="IPR001128">
    <property type="entry name" value="Cyt_P450"/>
</dbReference>
<comment type="cofactor">
    <cofactor evidence="1 9">
        <name>heme</name>
        <dbReference type="ChEBI" id="CHEBI:30413"/>
    </cofactor>
</comment>
<keyword evidence="6 10" id="KW-0560">Oxidoreductase</keyword>
<evidence type="ECO:0000256" key="4">
    <source>
        <dbReference type="ARBA" id="ARBA00022617"/>
    </source>
</evidence>
<keyword evidence="7 9" id="KW-0408">Iron</keyword>
<gene>
    <name evidence="12" type="primary">ordA_4</name>
    <name evidence="12" type="ORF">Hypma_005042</name>
</gene>
<comment type="similarity">
    <text evidence="3 10">Belongs to the cytochrome P450 family.</text>
</comment>
<dbReference type="PRINTS" id="PR00385">
    <property type="entry name" value="P450"/>
</dbReference>
<keyword evidence="4 9" id="KW-0349">Heme</keyword>